<dbReference type="OrthoDB" id="6128193at2759"/>
<protein>
    <submittedName>
        <fullName evidence="2">Speckle-type POZ protein</fullName>
    </submittedName>
</protein>
<dbReference type="SUPFAM" id="SSF54695">
    <property type="entry name" value="POZ domain"/>
    <property type="match status" value="1"/>
</dbReference>
<dbReference type="AlphaFoldDB" id="A0A8B6F7X0"/>
<dbReference type="PANTHER" id="PTHR45774">
    <property type="entry name" value="BTB/POZ DOMAIN-CONTAINING"/>
    <property type="match status" value="1"/>
</dbReference>
<comment type="caution">
    <text evidence="2">The sequence shown here is derived from an EMBL/GenBank/DDBJ whole genome shotgun (WGS) entry which is preliminary data.</text>
</comment>
<name>A0A8B6F7X0_MYTGA</name>
<organism evidence="2 3">
    <name type="scientific">Mytilus galloprovincialis</name>
    <name type="common">Mediterranean mussel</name>
    <dbReference type="NCBI Taxonomy" id="29158"/>
    <lineage>
        <taxon>Eukaryota</taxon>
        <taxon>Metazoa</taxon>
        <taxon>Spiralia</taxon>
        <taxon>Lophotrochozoa</taxon>
        <taxon>Mollusca</taxon>
        <taxon>Bivalvia</taxon>
        <taxon>Autobranchia</taxon>
        <taxon>Pteriomorphia</taxon>
        <taxon>Mytilida</taxon>
        <taxon>Mytiloidea</taxon>
        <taxon>Mytilidae</taxon>
        <taxon>Mytilinae</taxon>
        <taxon>Mytilus</taxon>
    </lineage>
</organism>
<accession>A0A8B6F7X0</accession>
<dbReference type="InterPro" id="IPR011333">
    <property type="entry name" value="SKP1/BTB/POZ_sf"/>
</dbReference>
<gene>
    <name evidence="2" type="ORF">MGAL_10B080099</name>
</gene>
<dbReference type="PROSITE" id="PS50097">
    <property type="entry name" value="BTB"/>
    <property type="match status" value="1"/>
</dbReference>
<dbReference type="Proteomes" id="UP000596742">
    <property type="component" value="Unassembled WGS sequence"/>
</dbReference>
<sequence>MCDVSFQVGHEQKIIKAHKLILATRSSVFHTMFEGSVPETDNIVISDVDADSFNLFLQWIYSDNLQVSSENVRQMLYISEKYMFYNGKDVCENFLKNSVSTSDSVVALQTSIEFHLMDLQRASLKYIQQYPSKCLDNAKGLNIDKECMDLILKSEEFNWTETELCKFALKWAKKQMQVIEKGTIRTK</sequence>
<proteinExistence type="predicted"/>
<feature type="domain" description="BTB" evidence="1">
    <location>
        <begin position="2"/>
        <end position="69"/>
    </location>
</feature>
<dbReference type="CDD" id="cd18186">
    <property type="entry name" value="BTB_POZ_ZBTB_KLHL-like"/>
    <property type="match status" value="1"/>
</dbReference>
<evidence type="ECO:0000313" key="2">
    <source>
        <dbReference type="EMBL" id="VDI45890.1"/>
    </source>
</evidence>
<dbReference type="SMART" id="SM00225">
    <property type="entry name" value="BTB"/>
    <property type="match status" value="1"/>
</dbReference>
<keyword evidence="3" id="KW-1185">Reference proteome</keyword>
<dbReference type="Gene3D" id="3.30.710.10">
    <property type="entry name" value="Potassium Channel Kv1.1, Chain A"/>
    <property type="match status" value="1"/>
</dbReference>
<evidence type="ECO:0000313" key="3">
    <source>
        <dbReference type="Proteomes" id="UP000596742"/>
    </source>
</evidence>
<dbReference type="PANTHER" id="PTHR45774:SF3">
    <property type="entry name" value="BTB (POZ) DOMAIN-CONTAINING 2B-RELATED"/>
    <property type="match status" value="1"/>
</dbReference>
<dbReference type="EMBL" id="UYJE01006420">
    <property type="protein sequence ID" value="VDI45890.1"/>
    <property type="molecule type" value="Genomic_DNA"/>
</dbReference>
<reference evidence="2" key="1">
    <citation type="submission" date="2018-11" db="EMBL/GenBank/DDBJ databases">
        <authorList>
            <person name="Alioto T."/>
            <person name="Alioto T."/>
        </authorList>
    </citation>
    <scope>NUCLEOTIDE SEQUENCE</scope>
</reference>
<dbReference type="Pfam" id="PF00651">
    <property type="entry name" value="BTB"/>
    <property type="match status" value="1"/>
</dbReference>
<dbReference type="InterPro" id="IPR000210">
    <property type="entry name" value="BTB/POZ_dom"/>
</dbReference>
<evidence type="ECO:0000259" key="1">
    <source>
        <dbReference type="PROSITE" id="PS50097"/>
    </source>
</evidence>